<dbReference type="PROSITE" id="PS51203">
    <property type="entry name" value="CS"/>
    <property type="match status" value="1"/>
</dbReference>
<accession>A0A7S1TK81</accession>
<organism evidence="4">
    <name type="scientific">Erythrolobus australicus</name>
    <dbReference type="NCBI Taxonomy" id="1077150"/>
    <lineage>
        <taxon>Eukaryota</taxon>
        <taxon>Rhodophyta</taxon>
        <taxon>Bangiophyceae</taxon>
        <taxon>Porphyridiales</taxon>
        <taxon>Porphyridiaceae</taxon>
        <taxon>Erythrolobus</taxon>
    </lineage>
</organism>
<dbReference type="AlphaFoldDB" id="A0A7S1TK81"/>
<dbReference type="GO" id="GO:0051082">
    <property type="term" value="F:unfolded protein binding"/>
    <property type="evidence" value="ECO:0007669"/>
    <property type="project" value="TreeGrafter"/>
</dbReference>
<dbReference type="InterPro" id="IPR007052">
    <property type="entry name" value="CS_dom"/>
</dbReference>
<reference evidence="4" key="1">
    <citation type="submission" date="2021-01" db="EMBL/GenBank/DDBJ databases">
        <authorList>
            <person name="Corre E."/>
            <person name="Pelletier E."/>
            <person name="Niang G."/>
            <person name="Scheremetjew M."/>
            <person name="Finn R."/>
            <person name="Kale V."/>
            <person name="Holt S."/>
            <person name="Cochrane G."/>
            <person name="Meng A."/>
            <person name="Brown T."/>
            <person name="Cohen L."/>
        </authorList>
    </citation>
    <scope>NUCLEOTIDE SEQUENCE</scope>
    <source>
        <strain evidence="4">CCMP3124</strain>
    </source>
</reference>
<dbReference type="GO" id="GO:0005737">
    <property type="term" value="C:cytoplasm"/>
    <property type="evidence" value="ECO:0007669"/>
    <property type="project" value="UniProtKB-SubCell"/>
</dbReference>
<keyword evidence="2" id="KW-0963">Cytoplasm</keyword>
<dbReference type="InterPro" id="IPR037898">
    <property type="entry name" value="NudC_fam"/>
</dbReference>
<name>A0A7S1TK81_9RHOD</name>
<dbReference type="FunFam" id="2.60.40.790:FF:000001">
    <property type="entry name" value="Nuclear migration protein nudC"/>
    <property type="match status" value="1"/>
</dbReference>
<dbReference type="PANTHER" id="PTHR12356">
    <property type="entry name" value="NUCLEAR MOVEMENT PROTEIN NUDC"/>
    <property type="match status" value="1"/>
</dbReference>
<comment type="subcellular location">
    <subcellularLocation>
        <location evidence="1">Cytoplasm</location>
    </subcellularLocation>
</comment>
<evidence type="ECO:0000313" key="4">
    <source>
        <dbReference type="EMBL" id="CAD9238625.1"/>
    </source>
</evidence>
<dbReference type="EMBL" id="HBGI01000569">
    <property type="protein sequence ID" value="CAD9238625.1"/>
    <property type="molecule type" value="Transcribed_RNA"/>
</dbReference>
<sequence length="179" mass="19976">MDPNKGNGGQTDKYSWTQTLKEVSVVFSVSPGGVTKKNVQVDFGRSSLKVVINGEVYASGELYGPVSPEDCFWQLDSADGTVTLFLEKTTHDEWWKCLVKGDAEIDVSKVQPENSKLEDLDAESRSMVEKMMVEQREKAMRERGLLPNMPAGMSAEQAEMLRKFQKQNPDMDLSGAKFT</sequence>
<dbReference type="GO" id="GO:0006457">
    <property type="term" value="P:protein folding"/>
    <property type="evidence" value="ECO:0007669"/>
    <property type="project" value="TreeGrafter"/>
</dbReference>
<evidence type="ECO:0000259" key="3">
    <source>
        <dbReference type="PROSITE" id="PS51203"/>
    </source>
</evidence>
<evidence type="ECO:0000256" key="2">
    <source>
        <dbReference type="ARBA" id="ARBA00022490"/>
    </source>
</evidence>
<protein>
    <recommendedName>
        <fullName evidence="3">CS domain-containing protein</fullName>
    </recommendedName>
</protein>
<proteinExistence type="predicted"/>
<dbReference type="CDD" id="cd06467">
    <property type="entry name" value="p23_NUDC_like"/>
    <property type="match status" value="1"/>
</dbReference>
<dbReference type="SUPFAM" id="SSF49764">
    <property type="entry name" value="HSP20-like chaperones"/>
    <property type="match status" value="1"/>
</dbReference>
<dbReference type="Gene3D" id="2.60.40.790">
    <property type="match status" value="1"/>
</dbReference>
<gene>
    <name evidence="4" type="ORF">EAUS1353_LOCUS354</name>
</gene>
<dbReference type="Pfam" id="PF04969">
    <property type="entry name" value="CS"/>
    <property type="match status" value="1"/>
</dbReference>
<dbReference type="PANTHER" id="PTHR12356:SF3">
    <property type="entry name" value="NUCLEAR MIGRATION PROTEIN NUDC"/>
    <property type="match status" value="1"/>
</dbReference>
<evidence type="ECO:0000256" key="1">
    <source>
        <dbReference type="ARBA" id="ARBA00004496"/>
    </source>
</evidence>
<dbReference type="InterPro" id="IPR008978">
    <property type="entry name" value="HSP20-like_chaperone"/>
</dbReference>
<feature type="domain" description="CS" evidence="3">
    <location>
        <begin position="9"/>
        <end position="99"/>
    </location>
</feature>